<dbReference type="STRING" id="1441469.A0A225ACT1"/>
<evidence type="ECO:0000256" key="5">
    <source>
        <dbReference type="SAM" id="MobiDB-lite"/>
    </source>
</evidence>
<dbReference type="Pfam" id="PF08573">
    <property type="entry name" value="SAE2"/>
    <property type="match status" value="1"/>
</dbReference>
<evidence type="ECO:0000259" key="6">
    <source>
        <dbReference type="Pfam" id="PF08573"/>
    </source>
</evidence>
<accession>A0A225ACT1</accession>
<feature type="compositionally biased region" description="Low complexity" evidence="5">
    <location>
        <begin position="311"/>
        <end position="325"/>
    </location>
</feature>
<feature type="region of interest" description="Disordered" evidence="5">
    <location>
        <begin position="422"/>
        <end position="441"/>
    </location>
</feature>
<dbReference type="OrthoDB" id="5801062at2759"/>
<evidence type="ECO:0000313" key="7">
    <source>
        <dbReference type="EMBL" id="OKL58932.1"/>
    </source>
</evidence>
<feature type="compositionally biased region" description="Acidic residues" evidence="5">
    <location>
        <begin position="115"/>
        <end position="125"/>
    </location>
</feature>
<dbReference type="RefSeq" id="XP_020119053.1">
    <property type="nucleotide sequence ID" value="XM_020268138.1"/>
</dbReference>
<gene>
    <name evidence="7" type="ORF">UA08_05826</name>
</gene>
<dbReference type="GO" id="GO:0006281">
    <property type="term" value="P:DNA repair"/>
    <property type="evidence" value="ECO:0007669"/>
    <property type="project" value="InterPro"/>
</dbReference>
<feature type="compositionally biased region" description="Basic and acidic residues" evidence="5">
    <location>
        <begin position="216"/>
        <end position="243"/>
    </location>
</feature>
<feature type="coiled-coil region" evidence="4">
    <location>
        <begin position="58"/>
        <end position="85"/>
    </location>
</feature>
<evidence type="ECO:0000256" key="4">
    <source>
        <dbReference type="SAM" id="Coils"/>
    </source>
</evidence>
<organism evidence="7 8">
    <name type="scientific">Talaromyces atroroseus</name>
    <dbReference type="NCBI Taxonomy" id="1441469"/>
    <lineage>
        <taxon>Eukaryota</taxon>
        <taxon>Fungi</taxon>
        <taxon>Dikarya</taxon>
        <taxon>Ascomycota</taxon>
        <taxon>Pezizomycotina</taxon>
        <taxon>Eurotiomycetes</taxon>
        <taxon>Eurotiomycetidae</taxon>
        <taxon>Eurotiales</taxon>
        <taxon>Trichocomaceae</taxon>
        <taxon>Talaromyces</taxon>
        <taxon>Talaromyces sect. Trachyspermi</taxon>
    </lineage>
</organism>
<protein>
    <recommendedName>
        <fullName evidence="6">DNA endonuclease activator Ctp1 C-terminal domain-containing protein</fullName>
    </recommendedName>
</protein>
<feature type="compositionally biased region" description="Polar residues" evidence="5">
    <location>
        <begin position="273"/>
        <end position="287"/>
    </location>
</feature>
<proteinExistence type="predicted"/>
<feature type="region of interest" description="Disordered" evidence="5">
    <location>
        <begin position="95"/>
        <end position="125"/>
    </location>
</feature>
<feature type="domain" description="DNA endonuclease activator Ctp1 C-terminal" evidence="6">
    <location>
        <begin position="550"/>
        <end position="658"/>
    </location>
</feature>
<feature type="region of interest" description="Disordered" evidence="5">
    <location>
        <begin position="491"/>
        <end position="512"/>
    </location>
</feature>
<evidence type="ECO:0000313" key="8">
    <source>
        <dbReference type="Proteomes" id="UP000214365"/>
    </source>
</evidence>
<dbReference type="InterPro" id="IPR013882">
    <property type="entry name" value="Ctp1_C"/>
</dbReference>
<feature type="compositionally biased region" description="Basic and acidic residues" evidence="5">
    <location>
        <begin position="382"/>
        <end position="394"/>
    </location>
</feature>
<dbReference type="AlphaFoldDB" id="A0A225ACT1"/>
<feature type="region of interest" description="Disordered" evidence="5">
    <location>
        <begin position="467"/>
        <end position="486"/>
    </location>
</feature>
<feature type="compositionally biased region" description="Polar residues" evidence="5">
    <location>
        <begin position="245"/>
        <end position="265"/>
    </location>
</feature>
<keyword evidence="8" id="KW-1185">Reference proteome</keyword>
<keyword evidence="2" id="KW-0227">DNA damage</keyword>
<dbReference type="GeneID" id="31005582"/>
<dbReference type="EMBL" id="LFMY01000008">
    <property type="protein sequence ID" value="OKL58932.1"/>
    <property type="molecule type" value="Genomic_DNA"/>
</dbReference>
<name>A0A225ACT1_TALAT</name>
<keyword evidence="3" id="KW-0539">Nucleus</keyword>
<comment type="caution">
    <text evidence="7">The sequence shown here is derived from an EMBL/GenBank/DDBJ whole genome shotgun (WGS) entry which is preliminary data.</text>
</comment>
<keyword evidence="4" id="KW-0175">Coiled coil</keyword>
<evidence type="ECO:0000256" key="1">
    <source>
        <dbReference type="ARBA" id="ARBA00004123"/>
    </source>
</evidence>
<comment type="subcellular location">
    <subcellularLocation>
        <location evidence="1">Nucleus</location>
    </subcellularLocation>
</comment>
<feature type="compositionally biased region" description="Polar residues" evidence="5">
    <location>
        <begin position="96"/>
        <end position="106"/>
    </location>
</feature>
<evidence type="ECO:0000256" key="3">
    <source>
        <dbReference type="ARBA" id="ARBA00023242"/>
    </source>
</evidence>
<feature type="region of interest" description="Disordered" evidence="5">
    <location>
        <begin position="190"/>
        <end position="412"/>
    </location>
</feature>
<dbReference type="Proteomes" id="UP000214365">
    <property type="component" value="Unassembled WGS sequence"/>
</dbReference>
<feature type="compositionally biased region" description="Basic residues" evidence="5">
    <location>
        <begin position="492"/>
        <end position="504"/>
    </location>
</feature>
<dbReference type="GO" id="GO:0005634">
    <property type="term" value="C:nucleus"/>
    <property type="evidence" value="ECO:0007669"/>
    <property type="project" value="UniProtKB-SubCell"/>
</dbReference>
<sequence>MELLKCHQKSLTDHINEIFKELADRTEKYELDLGFNDLQIRNLQSSLRSQKNARTIAESDLRHKQEDLERENKALKEERETDALRIQRLQFEIDQLKSTGETTSTTGDKEKPDDNKDEEAEEQEALEQKLRLLAQTYEPEKVAQDARQKGSSDDALMHTETIYRRLYDETVTLVRASRSLRSQLKHYKERAAQWQRWSSGHRVSKPSPGLANLKKVRQDDNTTPKVRSDQELSSHIDSPRELKTPLTSALSPVQFSGVAQNATNDNSDDMDSTELNTMSTASTSSLQEEGDCLPKVNGGDQSTIRIKDEPLSPGSPQLGSPSGEGMMQPSGSQDLDEVGDVVTTPRSRKFAVFEDEISGSRPDEQIHTGNKHQGRRVFQPKDTNRWSKPREPSSKRRRTGDSGASAISSVSEDGDVDYTRFAGRKTRQEIETPCKGSTRNPEAHQRLDDLLAARPQKHSPALDLSLVRTPGLSTTPSARTRTKRSIEDWMRPKSKRSAMKRTHLHGSNTENEEEWNALMKSVPYRERPVDCLDLSCFKPNPATNQGLDYAYNEVVRNHEQRKCLPGCMRADCCGEKFRAMVRAGGVQYDEEQHRALLEDFLGDQKRTLDTMSDTSRDALLVEAKARQLANQFGKHRHAYERPRSPPGFWRTEMPSTQELAKDHIEADRTEREKVVDRVREARRPDGVWRFADEVD</sequence>
<evidence type="ECO:0000256" key="2">
    <source>
        <dbReference type="ARBA" id="ARBA00022763"/>
    </source>
</evidence>
<reference evidence="7 8" key="1">
    <citation type="submission" date="2015-06" db="EMBL/GenBank/DDBJ databases">
        <title>Talaromyces atroroseus IBT 11181 draft genome.</title>
        <authorList>
            <person name="Rasmussen K.B."/>
            <person name="Rasmussen S."/>
            <person name="Petersen B."/>
            <person name="Sicheritz-Ponten T."/>
            <person name="Mortensen U.H."/>
            <person name="Thrane U."/>
        </authorList>
    </citation>
    <scope>NUCLEOTIDE SEQUENCE [LARGE SCALE GENOMIC DNA]</scope>
    <source>
        <strain evidence="7 8">IBT 11181</strain>
    </source>
</reference>